<proteinExistence type="predicted"/>
<organism evidence="1 2">
    <name type="scientific">Penicillium salamii</name>
    <dbReference type="NCBI Taxonomy" id="1612424"/>
    <lineage>
        <taxon>Eukaryota</taxon>
        <taxon>Fungi</taxon>
        <taxon>Dikarya</taxon>
        <taxon>Ascomycota</taxon>
        <taxon>Pezizomycotina</taxon>
        <taxon>Eurotiomycetes</taxon>
        <taxon>Eurotiomycetidae</taxon>
        <taxon>Eurotiales</taxon>
        <taxon>Aspergillaceae</taxon>
        <taxon>Penicillium</taxon>
    </lineage>
</organism>
<dbReference type="Proteomes" id="UP001152646">
    <property type="component" value="Unassembled WGS sequence"/>
</dbReference>
<accession>A0A9W4JYU6</accession>
<evidence type="ECO:0000313" key="1">
    <source>
        <dbReference type="EMBL" id="CAG8427260.1"/>
    </source>
</evidence>
<comment type="caution">
    <text evidence="1">The sequence shown here is derived from an EMBL/GenBank/DDBJ whole genome shotgun (WGS) entry which is preliminary data.</text>
</comment>
<sequence>MLIFSRPTTFYDYDPLRLRSSTTTTFYDYDPLRRRPSPGLERQYSKTDSFSAMLIFSRPSTLYNSNPLRRQSSKTGNFSVILIFSSILSFDQMPHTPLPFH</sequence>
<protein>
    <submittedName>
        <fullName evidence="1">Uncharacterized protein</fullName>
    </submittedName>
</protein>
<reference evidence="1" key="1">
    <citation type="submission" date="2021-07" db="EMBL/GenBank/DDBJ databases">
        <authorList>
            <person name="Branca A.L. A."/>
        </authorList>
    </citation>
    <scope>NUCLEOTIDE SEQUENCE</scope>
</reference>
<gene>
    <name evidence="1" type="ORF">PSALAMII_LOCUS10907</name>
</gene>
<dbReference type="EMBL" id="CAJVPA010000261">
    <property type="protein sequence ID" value="CAG8427260.1"/>
    <property type="molecule type" value="Genomic_DNA"/>
</dbReference>
<dbReference type="AlphaFoldDB" id="A0A9W4JYU6"/>
<name>A0A9W4JYU6_9EURO</name>
<evidence type="ECO:0000313" key="2">
    <source>
        <dbReference type="Proteomes" id="UP001152646"/>
    </source>
</evidence>